<evidence type="ECO:0000313" key="14">
    <source>
        <dbReference type="EMBL" id="CEA08099.1"/>
    </source>
</evidence>
<keyword evidence="9 12" id="KW-0472">Membrane</keyword>
<dbReference type="PANTHER" id="PTHR24093">
    <property type="entry name" value="CATION TRANSPORTING ATPASE"/>
    <property type="match status" value="1"/>
</dbReference>
<evidence type="ECO:0000256" key="2">
    <source>
        <dbReference type="ARBA" id="ARBA00022692"/>
    </source>
</evidence>
<evidence type="ECO:0000259" key="13">
    <source>
        <dbReference type="SMART" id="SM00831"/>
    </source>
</evidence>
<dbReference type="InterPro" id="IPR036412">
    <property type="entry name" value="HAD-like_sf"/>
</dbReference>
<feature type="transmembrane region" description="Helical" evidence="12">
    <location>
        <begin position="781"/>
        <end position="802"/>
    </location>
</feature>
<dbReference type="Pfam" id="PF00689">
    <property type="entry name" value="Cation_ATPase_C"/>
    <property type="match status" value="1"/>
</dbReference>
<dbReference type="InterPro" id="IPR008250">
    <property type="entry name" value="ATPase_P-typ_transduc_dom_A_sf"/>
</dbReference>
<feature type="transmembrane region" description="Helical" evidence="12">
    <location>
        <begin position="713"/>
        <end position="732"/>
    </location>
</feature>
<feature type="transmembrane region" description="Helical" evidence="12">
    <location>
        <begin position="885"/>
        <end position="904"/>
    </location>
</feature>
<dbReference type="AlphaFoldDB" id="A0A078MPA0"/>
<dbReference type="NCBIfam" id="TIGR01494">
    <property type="entry name" value="ATPase_P-type"/>
    <property type="match status" value="2"/>
</dbReference>
<gene>
    <name evidence="14" type="ORF">BN1051_01436</name>
</gene>
<dbReference type="GO" id="GO:0005886">
    <property type="term" value="C:plasma membrane"/>
    <property type="evidence" value="ECO:0007669"/>
    <property type="project" value="UniProtKB-SubCell"/>
</dbReference>
<dbReference type="SUPFAM" id="SSF56784">
    <property type="entry name" value="HAD-like"/>
    <property type="match status" value="1"/>
</dbReference>
<dbReference type="InterPro" id="IPR004014">
    <property type="entry name" value="ATPase_P-typ_cation-transptr_N"/>
</dbReference>
<evidence type="ECO:0000256" key="10">
    <source>
        <dbReference type="ARBA" id="ARBA00049360"/>
    </source>
</evidence>
<keyword evidence="7" id="KW-1278">Translocase</keyword>
<dbReference type="InterPro" id="IPR023298">
    <property type="entry name" value="ATPase_P-typ_TM_dom_sf"/>
</dbReference>
<feature type="compositionally biased region" description="Low complexity" evidence="11">
    <location>
        <begin position="924"/>
        <end position="934"/>
    </location>
</feature>
<dbReference type="SUPFAM" id="SSF81665">
    <property type="entry name" value="Calcium ATPase, transmembrane domain M"/>
    <property type="match status" value="1"/>
</dbReference>
<dbReference type="InterPro" id="IPR018303">
    <property type="entry name" value="ATPase_P-typ_P_site"/>
</dbReference>
<dbReference type="Gene3D" id="2.70.150.10">
    <property type="entry name" value="Calcium-transporting ATPase, cytoplasmic transduction domain A"/>
    <property type="match status" value="1"/>
</dbReference>
<dbReference type="InterPro" id="IPR023299">
    <property type="entry name" value="ATPase_P-typ_cyto_dom_N"/>
</dbReference>
<evidence type="ECO:0000256" key="9">
    <source>
        <dbReference type="ARBA" id="ARBA00023136"/>
    </source>
</evidence>
<dbReference type="InterPro" id="IPR001757">
    <property type="entry name" value="P_typ_ATPase"/>
</dbReference>
<dbReference type="Pfam" id="PF00122">
    <property type="entry name" value="E1-E2_ATPase"/>
    <property type="match status" value="1"/>
</dbReference>
<evidence type="ECO:0000256" key="8">
    <source>
        <dbReference type="ARBA" id="ARBA00022989"/>
    </source>
</evidence>
<keyword evidence="5" id="KW-0067">ATP-binding</keyword>
<comment type="subcellular location">
    <subcellularLocation>
        <location evidence="1">Cell membrane</location>
        <topology evidence="1">Multi-pass membrane protein</topology>
    </subcellularLocation>
</comment>
<evidence type="ECO:0000256" key="1">
    <source>
        <dbReference type="ARBA" id="ARBA00004651"/>
    </source>
</evidence>
<dbReference type="PRINTS" id="PR00120">
    <property type="entry name" value="HATPASE"/>
</dbReference>
<dbReference type="GO" id="GO:0016887">
    <property type="term" value="F:ATP hydrolysis activity"/>
    <property type="evidence" value="ECO:0007669"/>
    <property type="project" value="InterPro"/>
</dbReference>
<dbReference type="InterPro" id="IPR059000">
    <property type="entry name" value="ATPase_P-type_domA"/>
</dbReference>
<dbReference type="InterPro" id="IPR023214">
    <property type="entry name" value="HAD_sf"/>
</dbReference>
<keyword evidence="4" id="KW-0547">Nucleotide-binding</keyword>
<evidence type="ECO:0000256" key="7">
    <source>
        <dbReference type="ARBA" id="ARBA00022967"/>
    </source>
</evidence>
<dbReference type="SUPFAM" id="SSF81660">
    <property type="entry name" value="Metal cation-transporting ATPase, ATP-binding domain N"/>
    <property type="match status" value="1"/>
</dbReference>
<keyword evidence="8 12" id="KW-1133">Transmembrane helix</keyword>
<keyword evidence="2 12" id="KW-0812">Transmembrane</keyword>
<dbReference type="Gene3D" id="3.40.1110.10">
    <property type="entry name" value="Calcium-transporting ATPase, cytoplasmic domain N"/>
    <property type="match status" value="1"/>
</dbReference>
<dbReference type="Pfam" id="PF00690">
    <property type="entry name" value="Cation_ATPase_N"/>
    <property type="match status" value="1"/>
</dbReference>
<dbReference type="SFLD" id="SFLDS00003">
    <property type="entry name" value="Haloacid_Dehalogenase"/>
    <property type="match status" value="1"/>
</dbReference>
<name>A0A078MPA0_9MICC</name>
<dbReference type="PANTHER" id="PTHR24093:SF506">
    <property type="entry name" value="CATION-TRANSPORTING ATPASE PMA1"/>
    <property type="match status" value="1"/>
</dbReference>
<feature type="transmembrane region" description="Helical" evidence="12">
    <location>
        <begin position="289"/>
        <end position="314"/>
    </location>
</feature>
<evidence type="ECO:0000256" key="6">
    <source>
        <dbReference type="ARBA" id="ARBA00022842"/>
    </source>
</evidence>
<dbReference type="SFLD" id="SFLDF00027">
    <property type="entry name" value="p-type_atpase"/>
    <property type="match status" value="1"/>
</dbReference>
<dbReference type="PRINTS" id="PR00119">
    <property type="entry name" value="CATATPASE"/>
</dbReference>
<evidence type="ECO:0000256" key="11">
    <source>
        <dbReference type="SAM" id="MobiDB-lite"/>
    </source>
</evidence>
<feature type="transmembrane region" description="Helical" evidence="12">
    <location>
        <begin position="814"/>
        <end position="833"/>
    </location>
</feature>
<protein>
    <submittedName>
        <fullName evidence="14">Calcium-transporting ATPase 1</fullName>
    </submittedName>
</protein>
<evidence type="ECO:0000256" key="12">
    <source>
        <dbReference type="SAM" id="Phobius"/>
    </source>
</evidence>
<dbReference type="PATRIC" id="fig|1461584.3.peg.1425"/>
<evidence type="ECO:0000256" key="3">
    <source>
        <dbReference type="ARBA" id="ARBA00022723"/>
    </source>
</evidence>
<keyword evidence="6" id="KW-0460">Magnesium</keyword>
<feature type="region of interest" description="Disordered" evidence="11">
    <location>
        <begin position="914"/>
        <end position="940"/>
    </location>
</feature>
<feature type="transmembrane region" description="Helical" evidence="12">
    <location>
        <begin position="853"/>
        <end position="873"/>
    </location>
</feature>
<dbReference type="Gene3D" id="1.20.1110.10">
    <property type="entry name" value="Calcium-transporting ATPase, transmembrane domain"/>
    <property type="match status" value="1"/>
</dbReference>
<dbReference type="SFLD" id="SFLDG00002">
    <property type="entry name" value="C1.7:_P-type_atpase_like"/>
    <property type="match status" value="1"/>
</dbReference>
<feature type="domain" description="Cation-transporting P-type ATPase N-terminal" evidence="13">
    <location>
        <begin position="21"/>
        <end position="95"/>
    </location>
</feature>
<evidence type="ECO:0000256" key="5">
    <source>
        <dbReference type="ARBA" id="ARBA00022840"/>
    </source>
</evidence>
<accession>A0A078MPA0</accession>
<dbReference type="SUPFAM" id="SSF81653">
    <property type="entry name" value="Calcium ATPase, transduction domain A"/>
    <property type="match status" value="1"/>
</dbReference>
<feature type="transmembrane region" description="Helical" evidence="12">
    <location>
        <begin position="264"/>
        <end position="283"/>
    </location>
</feature>
<proteinExistence type="predicted"/>
<reference evidence="14" key="1">
    <citation type="submission" date="2014-07" db="EMBL/GenBank/DDBJ databases">
        <authorList>
            <person name="Urmite Genomes Urmite Genomes"/>
        </authorList>
    </citation>
    <scope>NUCLEOTIDE SEQUENCE</scope>
    <source>
        <strain evidence="14">11W110_air</strain>
    </source>
</reference>
<dbReference type="GO" id="GO:0005524">
    <property type="term" value="F:ATP binding"/>
    <property type="evidence" value="ECO:0007669"/>
    <property type="project" value="UniProtKB-KW"/>
</dbReference>
<keyword evidence="3" id="KW-0479">Metal-binding</keyword>
<dbReference type="Pfam" id="PF13246">
    <property type="entry name" value="Cation_ATPase"/>
    <property type="match status" value="1"/>
</dbReference>
<organism evidence="14">
    <name type="scientific">Arthrobacter saudimassiliensis</name>
    <dbReference type="NCBI Taxonomy" id="1461584"/>
    <lineage>
        <taxon>Bacteria</taxon>
        <taxon>Bacillati</taxon>
        <taxon>Actinomycetota</taxon>
        <taxon>Actinomycetes</taxon>
        <taxon>Micrococcales</taxon>
        <taxon>Micrococcaceae</taxon>
        <taxon>Arthrobacter</taxon>
    </lineage>
</organism>
<dbReference type="GO" id="GO:0005388">
    <property type="term" value="F:P-type calcium transporter activity"/>
    <property type="evidence" value="ECO:0007669"/>
    <property type="project" value="TreeGrafter"/>
</dbReference>
<dbReference type="InterPro" id="IPR044492">
    <property type="entry name" value="P_typ_ATPase_HD_dom"/>
</dbReference>
<sequence length="940" mass="99038">MSSQAEGSAAGTSTPEQVLAAPWLFPAAEVAAALGTDPSTGLAPDDVQARLQRYGPNQLAEAKPLPAWRRILRLLSDRLTIVLIIAAVVSAVVSREWETPLVILLVIILNTALNYVQEQRAESSLEALRNASVDDCRVLRSGTPATVERIELVPGDVVLLEAGDTVPADGRILEAVRLQVAEAALTGESKPTNKAAGPLPDAQLPVADRTNLLFMDTDVTRGRAVLLVTGTGMDTQIGTIAHLLGSTAEEKTTLQRSIDQLARLLTWIALAVVTLVFVLGLLRGDSWEALFLTAVSLAVATIPEGLTAVVAFTLAMGASRLAARGAIIKQLAAVETLGSTSQICTDKTGTLTLNEMTVRRLYTPAGRRFRVTGSGYSSDGKILSPDEQPVPGLTEAYLTMALCNDASVEDGRLTGDPTEGALAVLAEKGGIDVAGARASHPRVAEVPFDSDYKFMATFNRSERSGRVHCNVKGAPGVVLERAAFLLTDDGAVPMTPEDRERIRADVDSLAQAGLRTMAVAGRVLHGPPPGSAEALFAEAADLVLYAVVGIMDPPRQEAGEAIATALAAGIDVHMITGDHLVTASAIARDLGIPGRAAAGAALDRMDEDQLRAEVPNLGVLARVSPEHKIRIVKALQADGYVVAMTGDGVNDAPALKRADIGIAMGITGTDVSKGAAKMILTDDNFATIVAAVREGRGIYDNIVKFVRFQLTTAWGFVLIFLAAATFGFAGGAPFTALQILWVNIIMDGPPALALGVDRTDPEVMKRPPRPAGEPLLTGRRIAVLALLGIVMAAGTCTVLVTAPQMFPESAGNPNFATTMAFTTFVFYQVFNLLNVRSETGSVFSLRTFTNRAIWVSLAAVVVLQVLVVQLSIFEDFFDTVPLTSDQWFLCLAVGSTVLVVSEIGKALQRLAARRGGSGSRRRPGPAGAGARPGPYQGEGL</sequence>
<dbReference type="InterPro" id="IPR006068">
    <property type="entry name" value="ATPase_P-typ_cation-transptr_C"/>
</dbReference>
<dbReference type="EMBL" id="LN483070">
    <property type="protein sequence ID" value="CEA08099.1"/>
    <property type="molecule type" value="Genomic_DNA"/>
</dbReference>
<evidence type="ECO:0000256" key="4">
    <source>
        <dbReference type="ARBA" id="ARBA00022741"/>
    </source>
</evidence>
<dbReference type="Gene3D" id="3.40.50.1000">
    <property type="entry name" value="HAD superfamily/HAD-like"/>
    <property type="match status" value="1"/>
</dbReference>
<dbReference type="GO" id="GO:0046872">
    <property type="term" value="F:metal ion binding"/>
    <property type="evidence" value="ECO:0007669"/>
    <property type="project" value="UniProtKB-KW"/>
</dbReference>
<dbReference type="SMART" id="SM00831">
    <property type="entry name" value="Cation_ATPase_N"/>
    <property type="match status" value="1"/>
</dbReference>
<comment type="catalytic activity">
    <reaction evidence="10">
        <text>ATP + H2O = ADP + phosphate + H(+)</text>
        <dbReference type="Rhea" id="RHEA:13065"/>
        <dbReference type="ChEBI" id="CHEBI:15377"/>
        <dbReference type="ChEBI" id="CHEBI:15378"/>
        <dbReference type="ChEBI" id="CHEBI:30616"/>
        <dbReference type="ChEBI" id="CHEBI:43474"/>
        <dbReference type="ChEBI" id="CHEBI:456216"/>
    </reaction>
</comment>
<dbReference type="PROSITE" id="PS00154">
    <property type="entry name" value="ATPASE_E1_E2"/>
    <property type="match status" value="1"/>
</dbReference>